<keyword evidence="6" id="KW-0814">Transposable element</keyword>
<proteinExistence type="inferred from homology"/>
<keyword evidence="3 6" id="KW-0815">Transposition</keyword>
<dbReference type="PANTHER" id="PTHR33217">
    <property type="entry name" value="TRANSPOSASE FOR INSERTION SEQUENCE ELEMENT IS1081"/>
    <property type="match status" value="1"/>
</dbReference>
<evidence type="ECO:0000256" key="5">
    <source>
        <dbReference type="ARBA" id="ARBA00023172"/>
    </source>
</evidence>
<keyword evidence="7" id="KW-0614">Plasmid</keyword>
<gene>
    <name evidence="7" type="ORF">METD_P1METDI0018</name>
    <name evidence="8" type="ORF">METD_P2METDI0015</name>
</gene>
<dbReference type="HOGENOM" id="CLU_036805_8_1_5"/>
<sequence length="436" mass="48297">MSKPARTSQRERYAMETPTNIVRLRQPEDLDDPLTEVLRAGARRLLAQAVEMEADAFLSAMQDLRLPDGRARLVRHGHGPERAIQTGIGPVPVARVRVRDRGASGSEDRVRFTSTLLPKWARRTRSLDALLPVLYLRGVSTGDFQEALAALLGRDAPNLSPAVIARLTAAWADEYARWQGRDLSARRYVYVWADGVYLQARMEDQAECMLVLIGATPEGRKELVGFQVGVRESAQSWRELLVDVKRRGLSIAPEIAVGDGALGFWQALDEVFPGTAHQRCWVHKAANVLDKVPKSVQGAMKVDLREIHGAPTRAAAEAALAVFVEKYGAKYPRAATCLTKDREALLAFYDFPAEHWDHLRSSNPIESVFATVRHRTVRTKGALSATTAKLMVFKLVMAASKTWRRLKGENQLPKVVAGVIFRDGTEVTASPDHRAA</sequence>
<dbReference type="GO" id="GO:0004803">
    <property type="term" value="F:transposase activity"/>
    <property type="evidence" value="ECO:0007669"/>
    <property type="project" value="UniProtKB-UniRule"/>
</dbReference>
<dbReference type="Proteomes" id="UP000008070">
    <property type="component" value="Plasmid p2METDI"/>
</dbReference>
<reference evidence="7" key="2">
    <citation type="submission" date="2017-10" db="EMBL/GenBank/DDBJ databases">
        <authorList>
            <person name="Genoscope - CEA"/>
        </authorList>
    </citation>
    <scope>NUCLEOTIDE SEQUENCE</scope>
    <source>
        <strain evidence="7">DM4</strain>
        <plasmid evidence="7">p1METDI</plasmid>
        <plasmid evidence="8">p2METDI</plasmid>
    </source>
</reference>
<evidence type="ECO:0000256" key="4">
    <source>
        <dbReference type="ARBA" id="ARBA00023125"/>
    </source>
</evidence>
<accession>C7CNB4</accession>
<evidence type="ECO:0000256" key="3">
    <source>
        <dbReference type="ARBA" id="ARBA00022578"/>
    </source>
</evidence>
<evidence type="ECO:0000256" key="6">
    <source>
        <dbReference type="RuleBase" id="RU365089"/>
    </source>
</evidence>
<dbReference type="NCBIfam" id="NF033543">
    <property type="entry name" value="transpos_IS256"/>
    <property type="match status" value="1"/>
</dbReference>
<protein>
    <recommendedName>
        <fullName evidence="6">Mutator family transposase</fullName>
    </recommendedName>
</protein>
<comment type="similarity">
    <text evidence="2 6">Belongs to the transposase mutator family.</text>
</comment>
<dbReference type="GO" id="GO:0003677">
    <property type="term" value="F:DNA binding"/>
    <property type="evidence" value="ECO:0007669"/>
    <property type="project" value="UniProtKB-UniRule"/>
</dbReference>
<dbReference type="GO" id="GO:0006313">
    <property type="term" value="P:DNA transposition"/>
    <property type="evidence" value="ECO:0007669"/>
    <property type="project" value="UniProtKB-UniRule"/>
</dbReference>
<comment type="function">
    <text evidence="1 6">Required for the transposition of the insertion element.</text>
</comment>
<dbReference type="KEGG" id="mdi:p2METDI0015"/>
<reference evidence="9" key="1">
    <citation type="journal article" date="2009" name="PLoS ONE">
        <title>Methylobacterium genome sequences: a reference blueprint to investigate microbial metabolism of C1 compounds from natural and industrial sources.</title>
        <authorList>
            <person name="Vuilleumier S."/>
            <person name="Chistoserdova L."/>
            <person name="Lee M.-C."/>
            <person name="Bringel F."/>
            <person name="Lajus A."/>
            <person name="Zhou Y."/>
            <person name="Gourion B."/>
            <person name="Barbe V."/>
            <person name="Chang J."/>
            <person name="Cruveiller S."/>
            <person name="Dossat C."/>
            <person name="Gillett W."/>
            <person name="Gruffaz C."/>
            <person name="Haugen E."/>
            <person name="Hourcade E."/>
            <person name="Levy R."/>
            <person name="Mangenot S."/>
            <person name="Muller E."/>
            <person name="Nadalig T."/>
            <person name="Pagni M."/>
            <person name="Penny C."/>
            <person name="Peyraud R."/>
            <person name="Robinson D.G."/>
            <person name="Roche D."/>
            <person name="Rouy Z."/>
            <person name="Saenampechek C."/>
            <person name="Salvignol G."/>
            <person name="Vallenet D."/>
            <person name="Wu Z."/>
            <person name="Marx C.J."/>
            <person name="Vorholt J.A."/>
            <person name="Olson M.V."/>
            <person name="Kaul R."/>
            <person name="Weissenbach J."/>
            <person name="Medigue C."/>
            <person name="Lidstrom M.E."/>
        </authorList>
    </citation>
    <scope>NUCLEOTIDE SEQUENCE [LARGE SCALE GENOMIC DNA]</scope>
    <source>
        <strain evidence="9">DSM 6343 / CIP 106787 / DM4</strain>
        <plasmid evidence="9">p1METDI</plasmid>
        <plasmid evidence="9">p2METDI</plasmid>
    </source>
</reference>
<evidence type="ECO:0000256" key="1">
    <source>
        <dbReference type="ARBA" id="ARBA00002190"/>
    </source>
</evidence>
<evidence type="ECO:0000313" key="9">
    <source>
        <dbReference type="Proteomes" id="UP000008070"/>
    </source>
</evidence>
<dbReference type="KEGG" id="mdi:p1METDI0018"/>
<evidence type="ECO:0000313" key="8">
    <source>
        <dbReference type="EMBL" id="CAX17144.1"/>
    </source>
</evidence>
<dbReference type="EMBL" id="FP103044">
    <property type="protein sequence ID" value="CAX17144.1"/>
    <property type="molecule type" value="Genomic_DNA"/>
</dbReference>
<dbReference type="PROSITE" id="PS01007">
    <property type="entry name" value="TRANSPOSASE_MUTATOR"/>
    <property type="match status" value="1"/>
</dbReference>
<keyword evidence="5 6" id="KW-0233">DNA recombination</keyword>
<accession>C7CMY1</accession>
<dbReference type="AlphaFoldDB" id="C7CMY1"/>
<organism evidence="7 9">
    <name type="scientific">Methylorubrum extorquens (strain DSM 6343 / CIP 106787 / DM4)</name>
    <name type="common">Methylobacterium extorquens</name>
    <dbReference type="NCBI Taxonomy" id="661410"/>
    <lineage>
        <taxon>Bacteria</taxon>
        <taxon>Pseudomonadati</taxon>
        <taxon>Pseudomonadota</taxon>
        <taxon>Alphaproteobacteria</taxon>
        <taxon>Hyphomicrobiales</taxon>
        <taxon>Methylobacteriaceae</taxon>
        <taxon>Methylorubrum</taxon>
    </lineage>
</organism>
<evidence type="ECO:0000313" key="7">
    <source>
        <dbReference type="EMBL" id="CAX17010.1"/>
    </source>
</evidence>
<dbReference type="Pfam" id="PF00872">
    <property type="entry name" value="Transposase_mut"/>
    <property type="match status" value="1"/>
</dbReference>
<dbReference type="Proteomes" id="UP000008070">
    <property type="component" value="Plasmid p1METDI"/>
</dbReference>
<name>C7CMY1_METED</name>
<geneLocation type="plasmid" evidence="8 9">
    <name>p2METDI</name>
</geneLocation>
<geneLocation type="plasmid" evidence="7 9">
    <name>p1METDI</name>
</geneLocation>
<keyword evidence="4 6" id="KW-0238">DNA-binding</keyword>
<dbReference type="PANTHER" id="PTHR33217:SF9">
    <property type="entry name" value="MUTATOR FAMILY TRANSPOSASE"/>
    <property type="match status" value="1"/>
</dbReference>
<dbReference type="InterPro" id="IPR001207">
    <property type="entry name" value="Transposase_mutator"/>
</dbReference>
<evidence type="ECO:0000256" key="2">
    <source>
        <dbReference type="ARBA" id="ARBA00010961"/>
    </source>
</evidence>
<dbReference type="EMBL" id="FP103043">
    <property type="protein sequence ID" value="CAX17010.1"/>
    <property type="molecule type" value="Genomic_DNA"/>
</dbReference>